<evidence type="ECO:0000313" key="7">
    <source>
        <dbReference type="Proteomes" id="UP000757435"/>
    </source>
</evidence>
<dbReference type="PIRSF" id="PIRSF004848">
    <property type="entry name" value="YBL036c_PLPDEIII"/>
    <property type="match status" value="1"/>
</dbReference>
<dbReference type="InterPro" id="IPR001608">
    <property type="entry name" value="Ala_racemase_N"/>
</dbReference>
<feature type="modified residue" description="N6-(pyridoxal phosphate)lysine" evidence="2 3">
    <location>
        <position position="31"/>
    </location>
</feature>
<dbReference type="SUPFAM" id="SSF51419">
    <property type="entry name" value="PLP-binding barrel"/>
    <property type="match status" value="1"/>
</dbReference>
<protein>
    <recommendedName>
        <fullName evidence="2">Pyridoxal phosphate homeostasis protein</fullName>
        <shortName evidence="2">PLP homeostasis protein</shortName>
    </recommendedName>
</protein>
<comment type="caution">
    <text evidence="6">The sequence shown here is derived from an EMBL/GenBank/DDBJ whole genome shotgun (WGS) entry which is preliminary data.</text>
</comment>
<dbReference type="FunFam" id="3.20.20.10:FF:000018">
    <property type="entry name" value="Pyridoxal phosphate homeostasis protein"/>
    <property type="match status" value="1"/>
</dbReference>
<evidence type="ECO:0000256" key="3">
    <source>
        <dbReference type="PIRSR" id="PIRSR004848-1"/>
    </source>
</evidence>
<evidence type="ECO:0000259" key="5">
    <source>
        <dbReference type="Pfam" id="PF01168"/>
    </source>
</evidence>
<dbReference type="NCBIfam" id="TIGR00044">
    <property type="entry name" value="YggS family pyridoxal phosphate-dependent enzyme"/>
    <property type="match status" value="1"/>
</dbReference>
<evidence type="ECO:0000256" key="2">
    <source>
        <dbReference type="HAMAP-Rule" id="MF_02087"/>
    </source>
</evidence>
<evidence type="ECO:0000256" key="4">
    <source>
        <dbReference type="RuleBase" id="RU004514"/>
    </source>
</evidence>
<dbReference type="PANTHER" id="PTHR10146">
    <property type="entry name" value="PROLINE SYNTHETASE CO-TRANSCRIBED BACTERIAL HOMOLOG PROTEIN"/>
    <property type="match status" value="1"/>
</dbReference>
<feature type="domain" description="Alanine racemase N-terminal" evidence="5">
    <location>
        <begin position="7"/>
        <end position="234"/>
    </location>
</feature>
<dbReference type="Pfam" id="PF01168">
    <property type="entry name" value="Ala_racemase_N"/>
    <property type="match status" value="1"/>
</dbReference>
<dbReference type="InterPro" id="IPR011078">
    <property type="entry name" value="PyrdxlP_homeostasis"/>
</dbReference>
<dbReference type="Proteomes" id="UP000757435">
    <property type="component" value="Unassembled WGS sequence"/>
</dbReference>
<proteinExistence type="inferred from homology"/>
<dbReference type="InterPro" id="IPR029066">
    <property type="entry name" value="PLP-binding_barrel"/>
</dbReference>
<comment type="function">
    <text evidence="2">Pyridoxal 5'-phosphate (PLP)-binding protein, which is involved in PLP homeostasis.</text>
</comment>
<organism evidence="6 7">
    <name type="scientific">Drouetiella hepatica Uher 2000/2452</name>
    <dbReference type="NCBI Taxonomy" id="904376"/>
    <lineage>
        <taxon>Bacteria</taxon>
        <taxon>Bacillati</taxon>
        <taxon>Cyanobacteriota</taxon>
        <taxon>Cyanophyceae</taxon>
        <taxon>Oculatellales</taxon>
        <taxon>Oculatellaceae</taxon>
        <taxon>Drouetiella</taxon>
    </lineage>
</organism>
<dbReference type="Gene3D" id="3.20.20.10">
    <property type="entry name" value="Alanine racemase"/>
    <property type="match status" value="1"/>
</dbReference>
<evidence type="ECO:0000256" key="1">
    <source>
        <dbReference type="ARBA" id="ARBA00022898"/>
    </source>
</evidence>
<comment type="similarity">
    <text evidence="2 4">Belongs to the pyridoxal phosphate-binding protein YggS/PROSC family.</text>
</comment>
<evidence type="ECO:0000313" key="6">
    <source>
        <dbReference type="EMBL" id="MBW4660551.1"/>
    </source>
</evidence>
<dbReference type="EMBL" id="JAHHHD010000022">
    <property type="protein sequence ID" value="MBW4660551.1"/>
    <property type="molecule type" value="Genomic_DNA"/>
</dbReference>
<comment type="cofactor">
    <cofactor evidence="3">
        <name>pyridoxal 5'-phosphate</name>
        <dbReference type="ChEBI" id="CHEBI:597326"/>
    </cofactor>
</comment>
<accession>A0A951QD37</accession>
<dbReference type="HAMAP" id="MF_02087">
    <property type="entry name" value="PLP_homeostasis"/>
    <property type="match status" value="1"/>
</dbReference>
<dbReference type="CDD" id="cd00635">
    <property type="entry name" value="PLPDE_III_YBL036c_like"/>
    <property type="match status" value="1"/>
</dbReference>
<keyword evidence="1 2" id="KW-0663">Pyridoxal phosphate</keyword>
<gene>
    <name evidence="6" type="ORF">KME15_17915</name>
</gene>
<sequence>MISSPLSQFGDRLSQIRQTLPQTVRLIAVTKQISPEMMRIAYEAGIRDFGENRIQEAEDKQEQLRDLTDVTWHLIGHLQSNKAAKALELFSWIHSVDSLKLAQRLNQIAESSSEQPKICKPKIFLQVKLLPDPNKFGWSAAELLTDLPLLDQCIHLDIAGLMSIPPYGLDSSKTQSVFTQTRDLAEEIRQQTRQHNFRHIQMRELSMGMSDDYLLAIQAGATMIRLGRTLFGDRA</sequence>
<reference evidence="6" key="1">
    <citation type="submission" date="2021-05" db="EMBL/GenBank/DDBJ databases">
        <authorList>
            <person name="Pietrasiak N."/>
            <person name="Ward R."/>
            <person name="Stajich J.E."/>
            <person name="Kurbessoian T."/>
        </authorList>
    </citation>
    <scope>NUCLEOTIDE SEQUENCE</scope>
    <source>
        <strain evidence="6">UHER 2000/2452</strain>
    </source>
</reference>
<dbReference type="AlphaFoldDB" id="A0A951QD37"/>
<name>A0A951QD37_9CYAN</name>
<reference evidence="6" key="2">
    <citation type="journal article" date="2022" name="Microbiol. Resour. Announc.">
        <title>Metagenome Sequencing to Explore Phylogenomics of Terrestrial Cyanobacteria.</title>
        <authorList>
            <person name="Ward R.D."/>
            <person name="Stajich J.E."/>
            <person name="Johansen J.R."/>
            <person name="Huntemann M."/>
            <person name="Clum A."/>
            <person name="Foster B."/>
            <person name="Foster B."/>
            <person name="Roux S."/>
            <person name="Palaniappan K."/>
            <person name="Varghese N."/>
            <person name="Mukherjee S."/>
            <person name="Reddy T.B.K."/>
            <person name="Daum C."/>
            <person name="Copeland A."/>
            <person name="Chen I.A."/>
            <person name="Ivanova N.N."/>
            <person name="Kyrpides N.C."/>
            <person name="Shapiro N."/>
            <person name="Eloe-Fadrosh E.A."/>
            <person name="Pietrasiak N."/>
        </authorList>
    </citation>
    <scope>NUCLEOTIDE SEQUENCE</scope>
    <source>
        <strain evidence="6">UHER 2000/2452</strain>
    </source>
</reference>
<dbReference type="GO" id="GO:0030170">
    <property type="term" value="F:pyridoxal phosphate binding"/>
    <property type="evidence" value="ECO:0007669"/>
    <property type="project" value="UniProtKB-UniRule"/>
</dbReference>
<dbReference type="PANTHER" id="PTHR10146:SF14">
    <property type="entry name" value="PYRIDOXAL PHOSPHATE HOMEOSTASIS PROTEIN"/>
    <property type="match status" value="1"/>
</dbReference>